<dbReference type="InterPro" id="IPR001245">
    <property type="entry name" value="Ser-Thr/Tyr_kinase_cat_dom"/>
</dbReference>
<organism evidence="8 9">
    <name type="scientific">Platysternon megacephalum</name>
    <name type="common">big-headed turtle</name>
    <dbReference type="NCBI Taxonomy" id="55544"/>
    <lineage>
        <taxon>Eukaryota</taxon>
        <taxon>Metazoa</taxon>
        <taxon>Chordata</taxon>
        <taxon>Craniata</taxon>
        <taxon>Vertebrata</taxon>
        <taxon>Euteleostomi</taxon>
        <taxon>Archelosauria</taxon>
        <taxon>Testudinata</taxon>
        <taxon>Testudines</taxon>
        <taxon>Cryptodira</taxon>
        <taxon>Durocryptodira</taxon>
        <taxon>Testudinoidea</taxon>
        <taxon>Platysternidae</taxon>
        <taxon>Platysternon</taxon>
    </lineage>
</organism>
<dbReference type="PRINTS" id="PR00109">
    <property type="entry name" value="TYRKINASE"/>
</dbReference>
<keyword evidence="6" id="KW-1133">Transmembrane helix</keyword>
<dbReference type="InterPro" id="IPR008266">
    <property type="entry name" value="Tyr_kinase_AS"/>
</dbReference>
<dbReference type="STRING" id="55544.A0A4D9DIA6"/>
<name>A0A4D9DIA6_9SAUR</name>
<dbReference type="GO" id="GO:0007169">
    <property type="term" value="P:cell surface receptor protein tyrosine kinase signaling pathway"/>
    <property type="evidence" value="ECO:0007669"/>
    <property type="project" value="TreeGrafter"/>
</dbReference>
<evidence type="ECO:0000256" key="3">
    <source>
        <dbReference type="ARBA" id="ARBA00022777"/>
    </source>
</evidence>
<evidence type="ECO:0000313" key="8">
    <source>
        <dbReference type="EMBL" id="TFJ97020.1"/>
    </source>
</evidence>
<dbReference type="PROSITE" id="PS00109">
    <property type="entry name" value="PROTEIN_KINASE_TYR"/>
    <property type="match status" value="1"/>
</dbReference>
<keyword evidence="6" id="KW-0472">Membrane</keyword>
<dbReference type="CDD" id="cd00192">
    <property type="entry name" value="PTKc"/>
    <property type="match status" value="1"/>
</dbReference>
<evidence type="ECO:0000256" key="4">
    <source>
        <dbReference type="ARBA" id="ARBA00022840"/>
    </source>
</evidence>
<keyword evidence="2" id="KW-0547">Nucleotide-binding</keyword>
<dbReference type="FunFam" id="1.10.510.10:FF:000554">
    <property type="entry name" value="Predicted protein"/>
    <property type="match status" value="1"/>
</dbReference>
<dbReference type="InterPro" id="IPR000719">
    <property type="entry name" value="Prot_kinase_dom"/>
</dbReference>
<dbReference type="GO" id="GO:0004714">
    <property type="term" value="F:transmembrane receptor protein tyrosine kinase activity"/>
    <property type="evidence" value="ECO:0007669"/>
    <property type="project" value="TreeGrafter"/>
</dbReference>
<dbReference type="Gene3D" id="3.30.200.20">
    <property type="entry name" value="Phosphorylase Kinase, domain 1"/>
    <property type="match status" value="1"/>
</dbReference>
<proteinExistence type="predicted"/>
<dbReference type="EMBL" id="QXTE01000543">
    <property type="protein sequence ID" value="TFJ97020.1"/>
    <property type="molecule type" value="Genomic_DNA"/>
</dbReference>
<reference evidence="8 9" key="1">
    <citation type="submission" date="2019-04" db="EMBL/GenBank/DDBJ databases">
        <title>Draft genome of the big-headed turtle Platysternon megacephalum.</title>
        <authorList>
            <person name="Gong S."/>
        </authorList>
    </citation>
    <scope>NUCLEOTIDE SEQUENCE [LARGE SCALE GENOMIC DNA]</scope>
    <source>
        <strain evidence="8">DO16091913</strain>
        <tissue evidence="8">Muscle</tissue>
    </source>
</reference>
<keyword evidence="1" id="KW-0808">Transferase</keyword>
<dbReference type="Pfam" id="PF07714">
    <property type="entry name" value="PK_Tyr_Ser-Thr"/>
    <property type="match status" value="1"/>
</dbReference>
<dbReference type="GO" id="GO:0005886">
    <property type="term" value="C:plasma membrane"/>
    <property type="evidence" value="ECO:0007669"/>
    <property type="project" value="TreeGrafter"/>
</dbReference>
<feature type="transmembrane region" description="Helical" evidence="6">
    <location>
        <begin position="25"/>
        <end position="46"/>
    </location>
</feature>
<dbReference type="Proteomes" id="UP000297703">
    <property type="component" value="Unassembled WGS sequence"/>
</dbReference>
<sequence length="433" mass="48836">MGSQQPHCNFSSGEYLCNENGMQHAIIIIPSLLAFSTFLVVAVIVWKTCRRGRDAEREPIILLEDDVPGQDGKEYDSLPTATSVERILEFKDSLLAKWELPKDWNIQEEVFWGMGRYGQISRATLIQTGSLGPSLSVILRKLPVATSPQEMKDFIEVMKFHIKICKHDSLVKVLWCQSQALPLCLILEAMSLGNLLHFLWQARQGDLPIKGHIYELTEKSVFTMAVQIACGLEYLTASQKLIHGDVAARNVLIHQDMTVRLCGLGLAGEVYRRGMLPSRKAAEVPIKWLPPERILKHPVTAKGDVWSFGILLYEMITLGAPPYPTLLPSEVLSWLQRQHRMQKPQQCGKNLYRIMRSCWQWKASKRPTFSQLINQLDSYMPHANGAEPLTATERLVLSDYQRIAGVSPGEVPLELCLSDPCLKHNTDNNSTPL</sequence>
<evidence type="ECO:0000259" key="7">
    <source>
        <dbReference type="PROSITE" id="PS50011"/>
    </source>
</evidence>
<dbReference type="PROSITE" id="PS50011">
    <property type="entry name" value="PROTEIN_KINASE_DOM"/>
    <property type="match status" value="1"/>
</dbReference>
<dbReference type="AlphaFoldDB" id="A0A4D9DIA6"/>
<evidence type="ECO:0000256" key="2">
    <source>
        <dbReference type="ARBA" id="ARBA00022741"/>
    </source>
</evidence>
<keyword evidence="9" id="KW-1185">Reference proteome</keyword>
<dbReference type="InterPro" id="IPR050122">
    <property type="entry name" value="RTK"/>
</dbReference>
<gene>
    <name evidence="8" type="ORF">DR999_PMT21164</name>
</gene>
<accession>A0A4D9DIA6</accession>
<evidence type="ECO:0000256" key="6">
    <source>
        <dbReference type="SAM" id="Phobius"/>
    </source>
</evidence>
<comment type="caution">
    <text evidence="8">The sequence shown here is derived from an EMBL/GenBank/DDBJ whole genome shotgun (WGS) entry which is preliminary data.</text>
</comment>
<evidence type="ECO:0000256" key="1">
    <source>
        <dbReference type="ARBA" id="ARBA00022679"/>
    </source>
</evidence>
<dbReference type="InterPro" id="IPR011009">
    <property type="entry name" value="Kinase-like_dom_sf"/>
</dbReference>
<dbReference type="SUPFAM" id="SSF56112">
    <property type="entry name" value="Protein kinase-like (PK-like)"/>
    <property type="match status" value="1"/>
</dbReference>
<keyword evidence="5" id="KW-0829">Tyrosine-protein kinase</keyword>
<keyword evidence="6" id="KW-0812">Transmembrane</keyword>
<dbReference type="Gene3D" id="1.10.510.10">
    <property type="entry name" value="Transferase(Phosphotransferase) domain 1"/>
    <property type="match status" value="1"/>
</dbReference>
<feature type="domain" description="Protein kinase" evidence="7">
    <location>
        <begin position="106"/>
        <end position="380"/>
    </location>
</feature>
<dbReference type="OrthoDB" id="4062651at2759"/>
<keyword evidence="3 8" id="KW-0418">Kinase</keyword>
<protein>
    <submittedName>
        <fullName evidence="8">Tyrosine-protein kinase STYK1</fullName>
    </submittedName>
</protein>
<dbReference type="GO" id="GO:0043235">
    <property type="term" value="C:receptor complex"/>
    <property type="evidence" value="ECO:0007669"/>
    <property type="project" value="TreeGrafter"/>
</dbReference>
<dbReference type="GO" id="GO:0005524">
    <property type="term" value="F:ATP binding"/>
    <property type="evidence" value="ECO:0007669"/>
    <property type="project" value="UniProtKB-KW"/>
</dbReference>
<reference evidence="8 9" key="2">
    <citation type="submission" date="2019-04" db="EMBL/GenBank/DDBJ databases">
        <title>The genome sequence of big-headed turtle.</title>
        <authorList>
            <person name="Gong S."/>
        </authorList>
    </citation>
    <scope>NUCLEOTIDE SEQUENCE [LARGE SCALE GENOMIC DNA]</scope>
    <source>
        <strain evidence="8">DO16091913</strain>
        <tissue evidence="8">Muscle</tissue>
    </source>
</reference>
<dbReference type="PANTHER" id="PTHR24416:SF631">
    <property type="entry name" value="SERINE_THREONINE_TYROSINE KINASE 1"/>
    <property type="match status" value="1"/>
</dbReference>
<keyword evidence="4" id="KW-0067">ATP-binding</keyword>
<evidence type="ECO:0000313" key="9">
    <source>
        <dbReference type="Proteomes" id="UP000297703"/>
    </source>
</evidence>
<dbReference type="PANTHER" id="PTHR24416">
    <property type="entry name" value="TYROSINE-PROTEIN KINASE RECEPTOR"/>
    <property type="match status" value="1"/>
</dbReference>
<evidence type="ECO:0000256" key="5">
    <source>
        <dbReference type="ARBA" id="ARBA00023137"/>
    </source>
</evidence>